<name>A0A3B0Y5N3_9ZZZZ</name>
<evidence type="ECO:0000313" key="1">
    <source>
        <dbReference type="EMBL" id="VAW72160.1"/>
    </source>
</evidence>
<accession>A0A3B0Y5N3</accession>
<reference evidence="1" key="1">
    <citation type="submission" date="2018-06" db="EMBL/GenBank/DDBJ databases">
        <authorList>
            <person name="Zhirakovskaya E."/>
        </authorList>
    </citation>
    <scope>NUCLEOTIDE SEQUENCE</scope>
</reference>
<evidence type="ECO:0008006" key="2">
    <source>
        <dbReference type="Google" id="ProtNLM"/>
    </source>
</evidence>
<sequence>MNGTIPGYLHRQRGVATLLIALVLMLAVTVLTLSVARSSINQTNIDNNQQWHDHLFIAAESAIERLLPDLTEIPESEWRRLPGEEQDIWQQSENDNQITTDLQIIRSPLPRRFITIQASTRRSEGSGPGVQITRQFRELGILSPLGELAPPLVTRGCPTDTALNQEIYPRDADSNKANVAIWLTDGACPASEMDTHGGAIQAMVLPDELWDALFTLDREAYAELVEQEQRLPASQRRYWIATPADLDSQGRWSRSLGTVDQHRLLYFPPETGCPEFAAGVRLYGVVFIDAPCPRPLARLSLDLYGTLIVNGRVNLGPGAVQLANIQLEDSRQAALRFPALRLTRVPGTWRDF</sequence>
<proteinExistence type="predicted"/>
<organism evidence="1">
    <name type="scientific">hydrothermal vent metagenome</name>
    <dbReference type="NCBI Taxonomy" id="652676"/>
    <lineage>
        <taxon>unclassified sequences</taxon>
        <taxon>metagenomes</taxon>
        <taxon>ecological metagenomes</taxon>
    </lineage>
</organism>
<protein>
    <recommendedName>
        <fullName evidence="2">Type 4 fimbrial biogenesis protein PilX N-terminal domain-containing protein</fullName>
    </recommendedName>
</protein>
<dbReference type="EMBL" id="UOFM01000009">
    <property type="protein sequence ID" value="VAW72160.1"/>
    <property type="molecule type" value="Genomic_DNA"/>
</dbReference>
<gene>
    <name evidence="1" type="ORF">MNBD_GAMMA14-985</name>
</gene>
<dbReference type="AlphaFoldDB" id="A0A3B0Y5N3"/>